<gene>
    <name evidence="1" type="ORF">HHX25_07350</name>
</gene>
<sequence length="158" mass="18198">MELLIYETKNFNVTAVKFPLVTRKDGGHIEISPKIRLDNRTLLTPILAIELMRLTMLIGEAMSIGLNNQGIDVGRINYQDNGNWGVFKPEGPFLHVHLYGRAKSAKYHKYGEACEFPFRDTGFYDNFEPLNLQDIAEIKKQISLLLNHDKYELSNWNL</sequence>
<dbReference type="SUPFAM" id="SSF54197">
    <property type="entry name" value="HIT-like"/>
    <property type="match status" value="1"/>
</dbReference>
<dbReference type="InterPro" id="IPR036265">
    <property type="entry name" value="HIT-like_sf"/>
</dbReference>
<evidence type="ECO:0000313" key="1">
    <source>
        <dbReference type="EMBL" id="NMH87314.1"/>
    </source>
</evidence>
<comment type="caution">
    <text evidence="1">The sequence shown here is derived from an EMBL/GenBank/DDBJ whole genome shotgun (WGS) entry which is preliminary data.</text>
</comment>
<reference evidence="1 2" key="1">
    <citation type="submission" date="2020-04" db="EMBL/GenBank/DDBJ databases">
        <title>A Flavivirga sp. nov.</title>
        <authorList>
            <person name="Sun X."/>
        </authorList>
    </citation>
    <scope>NUCLEOTIDE SEQUENCE [LARGE SCALE GENOMIC DNA]</scope>
    <source>
        <strain evidence="1 2">Y03</strain>
    </source>
</reference>
<proteinExistence type="predicted"/>
<dbReference type="RefSeq" id="WP_169671684.1">
    <property type="nucleotide sequence ID" value="NZ_JABBHF010000003.1"/>
</dbReference>
<evidence type="ECO:0000313" key="2">
    <source>
        <dbReference type="Proteomes" id="UP000746690"/>
    </source>
</evidence>
<name>A0ABX1RUU1_9FLAO</name>
<protein>
    <recommendedName>
        <fullName evidence="3">HIT domain-containing protein</fullName>
    </recommendedName>
</protein>
<dbReference type="Gene3D" id="3.30.428.10">
    <property type="entry name" value="HIT-like"/>
    <property type="match status" value="1"/>
</dbReference>
<dbReference type="EMBL" id="JABBHF010000003">
    <property type="protein sequence ID" value="NMH87314.1"/>
    <property type="molecule type" value="Genomic_DNA"/>
</dbReference>
<accession>A0ABX1RUU1</accession>
<dbReference type="Proteomes" id="UP000746690">
    <property type="component" value="Unassembled WGS sequence"/>
</dbReference>
<keyword evidence="2" id="KW-1185">Reference proteome</keyword>
<evidence type="ECO:0008006" key="3">
    <source>
        <dbReference type="Google" id="ProtNLM"/>
    </source>
</evidence>
<organism evidence="1 2">
    <name type="scientific">Flavivirga algicola</name>
    <dbReference type="NCBI Taxonomy" id="2729136"/>
    <lineage>
        <taxon>Bacteria</taxon>
        <taxon>Pseudomonadati</taxon>
        <taxon>Bacteroidota</taxon>
        <taxon>Flavobacteriia</taxon>
        <taxon>Flavobacteriales</taxon>
        <taxon>Flavobacteriaceae</taxon>
        <taxon>Flavivirga</taxon>
    </lineage>
</organism>